<sequence>MATVLHLETGQQPNDEETPEDTLTAKDNTRTCPQRVQPPRFRDETPRVFLTPRSLRELDHRNKLNPAPSPTEIYGCARDLVRFARNGGPDIRHLRGCADARFTHKASSTVSITSSPPPFIERDERMAKRTSAYDGNFAAELANAAIYVKPCHMPDGRKALKPNNLEDICARLLEPSNALPPPMVLSSMFDSFEKFDFEVQEATVSSMVMPFLIGDRRFPHQQDAVFTNMAPFTDNRTVRAQPDYFEGAKSDSIHKLVKQDLNELIIPTKHVVYPIVPNFFLELKGHGGMQIVATKQVCYDGAHGARAIHALQNYGKTEPEYDGNAYTISWTFSNGSLEVYVHHTTAPVTEGGLPEYHMTLLGVYPLSLSYDDFIQGLRAFQNSRDIANEYRMQFIEQANQQASKEATASTTTGDTAVSLHARVDGAPRQRSIDDCSPRFPKRPSESSSQSSNIKSYPTRKTRRLSAVVEDAGPSASGEGTGDM</sequence>
<feature type="region of interest" description="Disordered" evidence="1">
    <location>
        <begin position="1"/>
        <end position="40"/>
    </location>
</feature>
<evidence type="ECO:0000256" key="1">
    <source>
        <dbReference type="SAM" id="MobiDB-lite"/>
    </source>
</evidence>
<gene>
    <name evidence="2" type="ORF">S7711_10716</name>
</gene>
<keyword evidence="3" id="KW-1185">Reference proteome</keyword>
<feature type="compositionally biased region" description="Low complexity" evidence="1">
    <location>
        <begin position="445"/>
        <end position="455"/>
    </location>
</feature>
<feature type="compositionally biased region" description="Polar residues" evidence="1">
    <location>
        <begin position="401"/>
        <end position="415"/>
    </location>
</feature>
<feature type="compositionally biased region" description="Basic and acidic residues" evidence="1">
    <location>
        <begin position="421"/>
        <end position="436"/>
    </location>
</feature>
<dbReference type="EMBL" id="KL648458">
    <property type="protein sequence ID" value="KEY70191.1"/>
    <property type="molecule type" value="Genomic_DNA"/>
</dbReference>
<dbReference type="HOGENOM" id="CLU_023878_1_1_1"/>
<reference evidence="2 3" key="1">
    <citation type="journal article" date="2014" name="BMC Genomics">
        <title>Comparative genome sequencing reveals chemotype-specific gene clusters in the toxigenic black mold Stachybotrys.</title>
        <authorList>
            <person name="Semeiks J."/>
            <person name="Borek D."/>
            <person name="Otwinowski Z."/>
            <person name="Grishin N.V."/>
        </authorList>
    </citation>
    <scope>NUCLEOTIDE SEQUENCE [LARGE SCALE GENOMIC DNA]</scope>
    <source>
        <strain evidence="3">CBS 109288 / IBT 7711</strain>
    </source>
</reference>
<name>A0A084AY12_STACB</name>
<proteinExistence type="predicted"/>
<evidence type="ECO:0000313" key="3">
    <source>
        <dbReference type="Proteomes" id="UP000028045"/>
    </source>
</evidence>
<protein>
    <submittedName>
        <fullName evidence="2">Uncharacterized protein</fullName>
    </submittedName>
</protein>
<dbReference type="Proteomes" id="UP000028045">
    <property type="component" value="Unassembled WGS sequence"/>
</dbReference>
<accession>A0A084AY12</accession>
<evidence type="ECO:0000313" key="2">
    <source>
        <dbReference type="EMBL" id="KEY70191.1"/>
    </source>
</evidence>
<feature type="region of interest" description="Disordered" evidence="1">
    <location>
        <begin position="401"/>
        <end position="483"/>
    </location>
</feature>
<dbReference type="OrthoDB" id="5336565at2759"/>
<dbReference type="AlphaFoldDB" id="A0A084AY12"/>
<organism evidence="2 3">
    <name type="scientific">Stachybotrys chartarum (strain CBS 109288 / IBT 7711)</name>
    <name type="common">Toxic black mold</name>
    <name type="synonym">Stilbospora chartarum</name>
    <dbReference type="NCBI Taxonomy" id="1280523"/>
    <lineage>
        <taxon>Eukaryota</taxon>
        <taxon>Fungi</taxon>
        <taxon>Dikarya</taxon>
        <taxon>Ascomycota</taxon>
        <taxon>Pezizomycotina</taxon>
        <taxon>Sordariomycetes</taxon>
        <taxon>Hypocreomycetidae</taxon>
        <taxon>Hypocreales</taxon>
        <taxon>Stachybotryaceae</taxon>
        <taxon>Stachybotrys</taxon>
    </lineage>
</organism>